<dbReference type="SUPFAM" id="SSF47413">
    <property type="entry name" value="lambda repressor-like DNA-binding domains"/>
    <property type="match status" value="1"/>
</dbReference>
<feature type="domain" description="HTH cro/C1-type" evidence="2">
    <location>
        <begin position="8"/>
        <end position="62"/>
    </location>
</feature>
<evidence type="ECO:0000313" key="4">
    <source>
        <dbReference type="Proteomes" id="UP000515856"/>
    </source>
</evidence>
<protein>
    <submittedName>
        <fullName evidence="3">Helix-turn-helix transcriptional regulator</fullName>
    </submittedName>
</protein>
<dbReference type="EMBL" id="CP060636">
    <property type="protein sequence ID" value="QNM12797.1"/>
    <property type="molecule type" value="Genomic_DNA"/>
</dbReference>
<evidence type="ECO:0000313" key="3">
    <source>
        <dbReference type="EMBL" id="QNM12797.1"/>
    </source>
</evidence>
<dbReference type="PANTHER" id="PTHR46558:SF4">
    <property type="entry name" value="DNA-BIDING PHAGE PROTEIN"/>
    <property type="match status" value="1"/>
</dbReference>
<dbReference type="InterPro" id="IPR010982">
    <property type="entry name" value="Lambda_DNA-bd_dom_sf"/>
</dbReference>
<proteinExistence type="predicted"/>
<evidence type="ECO:0000256" key="1">
    <source>
        <dbReference type="ARBA" id="ARBA00023125"/>
    </source>
</evidence>
<dbReference type="PROSITE" id="PS50943">
    <property type="entry name" value="HTH_CROC1"/>
    <property type="match status" value="1"/>
</dbReference>
<dbReference type="AlphaFoldDB" id="A0A7G9GPR5"/>
<name>A0A7G9GPR5_9FIRM</name>
<dbReference type="InterPro" id="IPR001387">
    <property type="entry name" value="Cro/C1-type_HTH"/>
</dbReference>
<dbReference type="Pfam" id="PF01381">
    <property type="entry name" value="HTH_3"/>
    <property type="match status" value="1"/>
</dbReference>
<dbReference type="PANTHER" id="PTHR46558">
    <property type="entry name" value="TRACRIPTIONAL REGULATORY PROTEIN-RELATED-RELATED"/>
    <property type="match status" value="1"/>
</dbReference>
<sequence>MNKMKITLKACRTNAGYSQKEIAQILNKTKETIVSWEKGKTMPDGFELQKLAKIYGVSSDFIFLGDELALSEYRENLKKGLYL</sequence>
<dbReference type="CDD" id="cd00093">
    <property type="entry name" value="HTH_XRE"/>
    <property type="match status" value="1"/>
</dbReference>
<gene>
    <name evidence="3" type="ORF">H9Q80_02260</name>
</gene>
<organism evidence="3 4">
    <name type="scientific">[Eubacterium] hominis</name>
    <dbReference type="NCBI Taxonomy" id="2764325"/>
    <lineage>
        <taxon>Bacteria</taxon>
        <taxon>Bacillati</taxon>
        <taxon>Bacillota</taxon>
        <taxon>Erysipelotrichia</taxon>
        <taxon>Erysipelotrichales</taxon>
        <taxon>Erysipelotrichaceae</taxon>
        <taxon>Amedibacillus</taxon>
    </lineage>
</organism>
<dbReference type="KEGG" id="ehn:H9Q80_02260"/>
<keyword evidence="1" id="KW-0238">DNA-binding</keyword>
<accession>A0A7G9GPR5</accession>
<reference evidence="3 4" key="1">
    <citation type="submission" date="2020-08" db="EMBL/GenBank/DDBJ databases">
        <authorList>
            <person name="Liu C."/>
            <person name="Sun Q."/>
        </authorList>
    </citation>
    <scope>NUCLEOTIDE SEQUENCE [LARGE SCALE GENOMIC DNA]</scope>
    <source>
        <strain evidence="3 4">NSJ-61</strain>
    </source>
</reference>
<evidence type="ECO:0000259" key="2">
    <source>
        <dbReference type="PROSITE" id="PS50943"/>
    </source>
</evidence>
<dbReference type="Gene3D" id="1.10.260.40">
    <property type="entry name" value="lambda repressor-like DNA-binding domains"/>
    <property type="match status" value="1"/>
</dbReference>
<dbReference type="GO" id="GO:0003677">
    <property type="term" value="F:DNA binding"/>
    <property type="evidence" value="ECO:0007669"/>
    <property type="project" value="UniProtKB-KW"/>
</dbReference>
<dbReference type="SMART" id="SM00530">
    <property type="entry name" value="HTH_XRE"/>
    <property type="match status" value="1"/>
</dbReference>
<keyword evidence="4" id="KW-1185">Reference proteome</keyword>
<dbReference type="Proteomes" id="UP000515856">
    <property type="component" value="Chromosome"/>
</dbReference>